<feature type="region of interest" description="Disordered" evidence="1">
    <location>
        <begin position="135"/>
        <end position="175"/>
    </location>
</feature>
<dbReference type="Gramene" id="TuG1812G0300003265.01.T01">
    <property type="protein sequence ID" value="TuG1812G0300003265.01.T01.cds274234"/>
    <property type="gene ID" value="TuG1812G0300003265.01"/>
</dbReference>
<accession>A0A8R7TXU1</accession>
<organism evidence="2 3">
    <name type="scientific">Triticum urartu</name>
    <name type="common">Red wild einkorn</name>
    <name type="synonym">Crithodium urartu</name>
    <dbReference type="NCBI Taxonomy" id="4572"/>
    <lineage>
        <taxon>Eukaryota</taxon>
        <taxon>Viridiplantae</taxon>
        <taxon>Streptophyta</taxon>
        <taxon>Embryophyta</taxon>
        <taxon>Tracheophyta</taxon>
        <taxon>Spermatophyta</taxon>
        <taxon>Magnoliopsida</taxon>
        <taxon>Liliopsida</taxon>
        <taxon>Poales</taxon>
        <taxon>Poaceae</taxon>
        <taxon>BOP clade</taxon>
        <taxon>Pooideae</taxon>
        <taxon>Triticodae</taxon>
        <taxon>Triticeae</taxon>
        <taxon>Triticinae</taxon>
        <taxon>Triticum</taxon>
    </lineage>
</organism>
<evidence type="ECO:0000313" key="2">
    <source>
        <dbReference type="EnsemblPlants" id="TuG1812G0300003265.01.T01.cds274234"/>
    </source>
</evidence>
<feature type="compositionally biased region" description="Low complexity" evidence="1">
    <location>
        <begin position="198"/>
        <end position="213"/>
    </location>
</feature>
<dbReference type="AlphaFoldDB" id="A0A8R7TXU1"/>
<evidence type="ECO:0000256" key="1">
    <source>
        <dbReference type="SAM" id="MobiDB-lite"/>
    </source>
</evidence>
<dbReference type="Proteomes" id="UP000015106">
    <property type="component" value="Chromosome 3"/>
</dbReference>
<name>A0A8R7TXU1_TRIUA</name>
<protein>
    <submittedName>
        <fullName evidence="2">Uncharacterized protein</fullName>
    </submittedName>
</protein>
<feature type="compositionally biased region" description="Polar residues" evidence="1">
    <location>
        <begin position="162"/>
        <end position="175"/>
    </location>
</feature>
<proteinExistence type="predicted"/>
<reference evidence="2" key="2">
    <citation type="submission" date="2018-03" db="EMBL/GenBank/DDBJ databases">
        <title>The Triticum urartu genome reveals the dynamic nature of wheat genome evolution.</title>
        <authorList>
            <person name="Ling H."/>
            <person name="Ma B."/>
            <person name="Shi X."/>
            <person name="Liu H."/>
            <person name="Dong L."/>
            <person name="Sun H."/>
            <person name="Cao Y."/>
            <person name="Gao Q."/>
            <person name="Zheng S."/>
            <person name="Li Y."/>
            <person name="Yu Y."/>
            <person name="Du H."/>
            <person name="Qi M."/>
            <person name="Li Y."/>
            <person name="Yu H."/>
            <person name="Cui Y."/>
            <person name="Wang N."/>
            <person name="Chen C."/>
            <person name="Wu H."/>
            <person name="Zhao Y."/>
            <person name="Zhang J."/>
            <person name="Li Y."/>
            <person name="Zhou W."/>
            <person name="Zhang B."/>
            <person name="Hu W."/>
            <person name="Eijk M."/>
            <person name="Tang J."/>
            <person name="Witsenboer H."/>
            <person name="Zhao S."/>
            <person name="Li Z."/>
            <person name="Zhang A."/>
            <person name="Wang D."/>
            <person name="Liang C."/>
        </authorList>
    </citation>
    <scope>NUCLEOTIDE SEQUENCE [LARGE SCALE GENOMIC DNA]</scope>
    <source>
        <strain evidence="2">cv. G1812</strain>
    </source>
</reference>
<sequence length="258" mass="27209">MCTLFTFCSAYSGQHSSGNPAVMPSSVEFQPQCVMNAPVALWRRTSTCGAQDFTTSPLSLVLSKNPSGMSASRSGSRSGSPCFWSGLCGLLTTHRNLSPDFSKPTAISSSCLLENVPRLPKERNTTLWSGCASSQRRHSCSLSPPPETNGPMQYTGGVARPGTQSPSLRALSAGSSNESKELIRIPFASAIRSNMRKTYTSASSSPITSEGSSEALKGGTPGKVMMESPSSFTLAVLLANLLGRLRKMARSAAAEANE</sequence>
<feature type="region of interest" description="Disordered" evidence="1">
    <location>
        <begin position="198"/>
        <end position="223"/>
    </location>
</feature>
<reference evidence="2" key="3">
    <citation type="submission" date="2022-06" db="UniProtKB">
        <authorList>
            <consortium name="EnsemblPlants"/>
        </authorList>
    </citation>
    <scope>IDENTIFICATION</scope>
</reference>
<dbReference type="EnsemblPlants" id="TuG1812G0300003265.01.T01">
    <property type="protein sequence ID" value="TuG1812G0300003265.01.T01.cds274234"/>
    <property type="gene ID" value="TuG1812G0300003265.01"/>
</dbReference>
<keyword evidence="3" id="KW-1185">Reference proteome</keyword>
<evidence type="ECO:0000313" key="3">
    <source>
        <dbReference type="Proteomes" id="UP000015106"/>
    </source>
</evidence>
<reference evidence="3" key="1">
    <citation type="journal article" date="2013" name="Nature">
        <title>Draft genome of the wheat A-genome progenitor Triticum urartu.</title>
        <authorList>
            <person name="Ling H.Q."/>
            <person name="Zhao S."/>
            <person name="Liu D."/>
            <person name="Wang J."/>
            <person name="Sun H."/>
            <person name="Zhang C."/>
            <person name="Fan H."/>
            <person name="Li D."/>
            <person name="Dong L."/>
            <person name="Tao Y."/>
            <person name="Gao C."/>
            <person name="Wu H."/>
            <person name="Li Y."/>
            <person name="Cui Y."/>
            <person name="Guo X."/>
            <person name="Zheng S."/>
            <person name="Wang B."/>
            <person name="Yu K."/>
            <person name="Liang Q."/>
            <person name="Yang W."/>
            <person name="Lou X."/>
            <person name="Chen J."/>
            <person name="Feng M."/>
            <person name="Jian J."/>
            <person name="Zhang X."/>
            <person name="Luo G."/>
            <person name="Jiang Y."/>
            <person name="Liu J."/>
            <person name="Wang Z."/>
            <person name="Sha Y."/>
            <person name="Zhang B."/>
            <person name="Wu H."/>
            <person name="Tang D."/>
            <person name="Shen Q."/>
            <person name="Xue P."/>
            <person name="Zou S."/>
            <person name="Wang X."/>
            <person name="Liu X."/>
            <person name="Wang F."/>
            <person name="Yang Y."/>
            <person name="An X."/>
            <person name="Dong Z."/>
            <person name="Zhang K."/>
            <person name="Zhang X."/>
            <person name="Luo M.C."/>
            <person name="Dvorak J."/>
            <person name="Tong Y."/>
            <person name="Wang J."/>
            <person name="Yang H."/>
            <person name="Li Z."/>
            <person name="Wang D."/>
            <person name="Zhang A."/>
            <person name="Wang J."/>
        </authorList>
    </citation>
    <scope>NUCLEOTIDE SEQUENCE</scope>
    <source>
        <strain evidence="3">cv. G1812</strain>
    </source>
</reference>